<dbReference type="AlphaFoldDB" id="A0A081KBG2"/>
<accession>A0A081KBG2</accession>
<evidence type="ECO:0000313" key="1">
    <source>
        <dbReference type="EMBL" id="KEI71488.1"/>
    </source>
</evidence>
<proteinExistence type="predicted"/>
<gene>
    <name evidence="1" type="ORF">GV64_12705</name>
</gene>
<sequence length="360" mass="40622">MQPGNIPPALLSQQLIQFQSNTTPVHSYTHLSQASAASFYHHSSIFHVNLQPQSLSPLQAQGLMTYPTSTTLSTRPCAIVQPYVYSASPGPQRIQRQHYAQPHMPYSRPASSNRGELSFSGKAQRDIDTLREKNIFIAQLQKCHNFHAIVNCIEGYTKLAWLCNNLSVQNRLPFINQILSLMIDSKGSEPILLPEKLNRIITASLIQHEIINKSQSGSLYKVIALIVNIERHNQALSRQPVDNPALDQLFINALHHTLMKASQSGNRQCEWARFSEKRLLATVETMAFAVSRGLTEKHSTHSELKKMLEEQVIAGIKSLIQDRNMQSKQQYGKRIETMLNMLKNPSCRSGSDFKKSLEQL</sequence>
<dbReference type="EMBL" id="JOJP01000001">
    <property type="protein sequence ID" value="KEI71488.1"/>
    <property type="molecule type" value="Genomic_DNA"/>
</dbReference>
<reference evidence="1 2" key="1">
    <citation type="submission" date="2014-06" db="EMBL/GenBank/DDBJ databases">
        <title>Whole Genome Sequences of Three Symbiotic Endozoicomonas Bacteria.</title>
        <authorList>
            <person name="Neave M.J."/>
            <person name="Apprill A."/>
            <person name="Voolstra C.R."/>
        </authorList>
    </citation>
    <scope>NUCLEOTIDE SEQUENCE [LARGE SCALE GENOMIC DNA]</scope>
    <source>
        <strain evidence="1 2">DSM 22380</strain>
    </source>
</reference>
<protein>
    <submittedName>
        <fullName evidence="1">Uncharacterized protein</fullName>
    </submittedName>
</protein>
<dbReference type="RefSeq" id="WP_020583091.1">
    <property type="nucleotide sequence ID" value="NZ_JOJP01000001.1"/>
</dbReference>
<keyword evidence="2" id="KW-1185">Reference proteome</keyword>
<dbReference type="Proteomes" id="UP000027997">
    <property type="component" value="Unassembled WGS sequence"/>
</dbReference>
<organism evidence="1 2">
    <name type="scientific">Endozoicomonas elysicola</name>
    <dbReference type="NCBI Taxonomy" id="305900"/>
    <lineage>
        <taxon>Bacteria</taxon>
        <taxon>Pseudomonadati</taxon>
        <taxon>Pseudomonadota</taxon>
        <taxon>Gammaproteobacteria</taxon>
        <taxon>Oceanospirillales</taxon>
        <taxon>Endozoicomonadaceae</taxon>
        <taxon>Endozoicomonas</taxon>
    </lineage>
</organism>
<evidence type="ECO:0000313" key="2">
    <source>
        <dbReference type="Proteomes" id="UP000027997"/>
    </source>
</evidence>
<name>A0A081KBG2_9GAMM</name>
<comment type="caution">
    <text evidence="1">The sequence shown here is derived from an EMBL/GenBank/DDBJ whole genome shotgun (WGS) entry which is preliminary data.</text>
</comment>